<name>G9XRP5_DESHA</name>
<comment type="caution">
    <text evidence="2">The sequence shown here is derived from an EMBL/GenBank/DDBJ whole genome shotgun (WGS) entry which is preliminary data.</text>
</comment>
<dbReference type="AlphaFoldDB" id="G9XRP5"/>
<dbReference type="EMBL" id="AFZX01000093">
    <property type="protein sequence ID" value="EHL05727.1"/>
    <property type="molecule type" value="Genomic_DNA"/>
</dbReference>
<proteinExistence type="predicted"/>
<dbReference type="HOGENOM" id="CLU_2787053_0_0_9"/>
<organism evidence="2 3">
    <name type="scientific">Desulfitobacterium hafniense DP7</name>
    <dbReference type="NCBI Taxonomy" id="537010"/>
    <lineage>
        <taxon>Bacteria</taxon>
        <taxon>Bacillati</taxon>
        <taxon>Bacillota</taxon>
        <taxon>Clostridia</taxon>
        <taxon>Eubacteriales</taxon>
        <taxon>Desulfitobacteriaceae</taxon>
        <taxon>Desulfitobacterium</taxon>
    </lineage>
</organism>
<accession>G9XRP5</accession>
<evidence type="ECO:0000313" key="3">
    <source>
        <dbReference type="Proteomes" id="UP000004416"/>
    </source>
</evidence>
<feature type="region of interest" description="Disordered" evidence="1">
    <location>
        <begin position="38"/>
        <end position="68"/>
    </location>
</feature>
<gene>
    <name evidence="2" type="ORF">HMPREF0322_03643</name>
</gene>
<dbReference type="Proteomes" id="UP000004416">
    <property type="component" value="Unassembled WGS sequence"/>
</dbReference>
<sequence length="68" mass="7652">MHARLWGNFRGSCLNLSSFFRLYRRRWSGIVGDPQEFQPQGLQGKAERNPQAVALRTKADGFSGGAVR</sequence>
<evidence type="ECO:0000256" key="1">
    <source>
        <dbReference type="SAM" id="MobiDB-lite"/>
    </source>
</evidence>
<evidence type="ECO:0000313" key="2">
    <source>
        <dbReference type="EMBL" id="EHL05727.1"/>
    </source>
</evidence>
<reference evidence="2 3" key="1">
    <citation type="submission" date="2011-08" db="EMBL/GenBank/DDBJ databases">
        <authorList>
            <person name="Weinstock G."/>
            <person name="Sodergren E."/>
            <person name="Clifton S."/>
            <person name="Fulton L."/>
            <person name="Fulton B."/>
            <person name="Courtney L."/>
            <person name="Fronick C."/>
            <person name="Harrison M."/>
            <person name="Strong C."/>
            <person name="Farmer C."/>
            <person name="Delahaunty K."/>
            <person name="Markovic C."/>
            <person name="Hall O."/>
            <person name="Minx P."/>
            <person name="Tomlinson C."/>
            <person name="Mitreva M."/>
            <person name="Hou S."/>
            <person name="Chen J."/>
            <person name="Wollam A."/>
            <person name="Pepin K.H."/>
            <person name="Johnson M."/>
            <person name="Bhonagiri V."/>
            <person name="Zhang X."/>
            <person name="Suruliraj S."/>
            <person name="Warren W."/>
            <person name="Chinwalla A."/>
            <person name="Mardis E.R."/>
            <person name="Wilson R.K."/>
        </authorList>
    </citation>
    <scope>NUCLEOTIDE SEQUENCE [LARGE SCALE GENOMIC DNA]</scope>
    <source>
        <strain evidence="2 3">DP7</strain>
    </source>
</reference>
<protein>
    <submittedName>
        <fullName evidence="2">Uncharacterized protein</fullName>
    </submittedName>
</protein>